<feature type="region of interest" description="Disordered" evidence="1">
    <location>
        <begin position="867"/>
        <end position="982"/>
    </location>
</feature>
<feature type="compositionally biased region" description="Basic and acidic residues" evidence="1">
    <location>
        <begin position="358"/>
        <end position="369"/>
    </location>
</feature>
<gene>
    <name evidence="3" type="ORF">MARPO_0124s0050</name>
</gene>
<dbReference type="PANTHER" id="PTHR33167:SF4">
    <property type="entry name" value="TRANSCRIPTION FACTOR, PUTATIVE (DUF863)-RELATED"/>
    <property type="match status" value="1"/>
</dbReference>
<keyword evidence="2" id="KW-0732">Signal</keyword>
<feature type="compositionally biased region" description="Basic residues" evidence="1">
    <location>
        <begin position="1507"/>
        <end position="1516"/>
    </location>
</feature>
<dbReference type="Proteomes" id="UP000244005">
    <property type="component" value="Unassembled WGS sequence"/>
</dbReference>
<feature type="region of interest" description="Disordered" evidence="1">
    <location>
        <begin position="1585"/>
        <end position="1690"/>
    </location>
</feature>
<feature type="compositionally biased region" description="Basic and acidic residues" evidence="1">
    <location>
        <begin position="1470"/>
        <end position="1491"/>
    </location>
</feature>
<feature type="region of interest" description="Disordered" evidence="1">
    <location>
        <begin position="1068"/>
        <end position="1236"/>
    </location>
</feature>
<sequence length="1877" mass="201276">MQIGVVWILVSFRRFVGLCDKCPHAVGVSDVGLGSLQFRYHRLRIARLSCSVGKVRRSKFSINKEMKGGVCREAKKGGVVDRYMGEGSGGVRSSEGQSRSSPAYLVAGLSGSGLPTASSTVHAPYSNDTFSHQARVYGISTQGCVAYQDAPDVQQTSESAGAKADSGSSSFASTPSKKPKGDLKPRAVQTTKLQLKGDKLPTAGVKHSLSLSNDSEMQINVEQEMHSMRQTILEQEALFREQVRELHRVHKVQTLLMAEMKKKDSDMLSFPSGTTLSRCGLPQSPADFAAISSGGKRNLHRALAGQFLDNSTYNLQASVAYVEPLKGGAEIPRNESEVRAPTPEIKLFGSSDRSERLTPVRRTFDLERPPEDDDDEQERKQDERVPFTQETIKFIGLPEYRSEPEVEVSLNLNTGWDLGKADRVGRDFLPSSLAEEEEREVVRVPKRPREIEEAALFPFLTAKTEAHVRESPLRPTPKVASQNFLGGLFNLQLGRKDETPFNVDINATAEEPEVVKKKEKLSLNLEVDEKTLPVSSQPQPHWLFQGKVGSKAPCSTKAPVLSSQPPLPPSGGSEQGIMKLRTSSLMEEAGSSVPRDGPVWGGDRQGSGNIPKSRPQASHMQRQADEGVQPGVYRPPFIAVGGTNPTVPGYASYNMGQGVGDGSREGLTLYSSWRDGEGPSNGFPHGVFAPSHPLAGGMPALGIQLRSFEAHPSFAPQGLVVGPAVNMGTGTASFVADSNSGVWYQQRSSYSQFQQYQQQQLGSLQPQAACSQGPWQAPLHIPPGGAYPQGAVYAIPAGAGSSIGLPMDGLRRNREDHPGANWPAGTVGPPFTTFSIVAPPKPPFKRPPKLVLTHDGTTMELKLVSPEKGGLKVVQDKSFSGSSEEEQGDPSRTLERRENPSVDAVPQNRPVKDRDDNTLVYQGGAVRYPRGGKRERDERGTSSPMKEKANSPRGVEWVEKPTHGSLGRAQAGRNPGLSEGEPAVAHEVTVEGVDDADGSDGGSGGSGVGDVINPGERMSPPLGTFATVGNLPAGEGEEVLHMGELGIQADSESQAMKVDKPFKCVLGTNMNRTSSEDKPRKHQELPQDQLATSYASNSSLAGRKVTREAFEISEVPLKRMRVLQSSTEEGGEQPPSHASQHRAQEQSATSSGCISNMPENCNRPHGMSPEYQGSDELRNAQLDLQRSSGSTSEPRANLLKLQETGSHAKDRTKSKEGSERQIVDMNVEIRGKNDAKRNKAVASSFGDVHLQEVKPGHSKQLSGASISSPVGGEKGGAQYNPHSPGLHQVPSLTMEDAEGQAEGSSIIVSQASETVQGNGRSPLRTGEWVAPTIMEQGHLGSSGGIKHSCEEVDGTLVERLRGGGMEQKGKDVCPEGNDSASFSQKDLGQSDAAAMDTTDPSSSGMCISQTTTKTSQCAKGDPIPGPGVSKGQRQNAESRRTTALASEVDEGETDISGLKHSNQPAVLNTEKPEGSMDGDKDSVNSSKTIHEQDRINVANASVSGKVLHGHGVTRSKKLTDASSNSKVDMGPAAPSAFAPSPQSTVSGPPMNRRVPSVAVQEEVDDLSENPCENSSLAATLLLSLAPKGPSSSGSYSKAEKKRSLSILERSTDRSSDAGHLKREPHVALSKVSRPNSSSVSSHVDLGPSASVKSQIGMQVAGISKENDRHTSLSRGEKTMKSMEPQSPPKLDFFESVTLMLKESKLQKDKPMCGKDAQNQSSDVLQPRQTTHSSGTKPLKKKKCIKSSHVDTTTRRLTSRSRGSEDCQSREPLSGCRSESGLRSENTGSMETGNYPPVQGHEKNSGNAGDNEDAMCGIPSQQASLDQDGESSKGDSMDTTPQRSFWGDASRRKRMQRPRNAVLPQAQHIVPPPRKVGH</sequence>
<feature type="compositionally biased region" description="Gly residues" evidence="1">
    <location>
        <begin position="999"/>
        <end position="1008"/>
    </location>
</feature>
<feature type="compositionally biased region" description="Low complexity" evidence="1">
    <location>
        <begin position="1629"/>
        <end position="1643"/>
    </location>
</feature>
<feature type="compositionally biased region" description="Low complexity" evidence="1">
    <location>
        <begin position="1531"/>
        <end position="1541"/>
    </location>
</feature>
<feature type="compositionally biased region" description="Polar residues" evidence="1">
    <location>
        <begin position="1145"/>
        <end position="1159"/>
    </location>
</feature>
<feature type="region of interest" description="Disordered" evidence="1">
    <location>
        <begin position="155"/>
        <end position="199"/>
    </location>
</feature>
<feature type="compositionally biased region" description="Basic and acidic residues" evidence="1">
    <location>
        <begin position="932"/>
        <end position="962"/>
    </location>
</feature>
<feature type="compositionally biased region" description="Polar residues" evidence="1">
    <location>
        <begin position="1780"/>
        <end position="1791"/>
    </location>
</feature>
<feature type="compositionally biased region" description="Basic and acidic residues" evidence="1">
    <location>
        <begin position="1206"/>
        <end position="1236"/>
    </location>
</feature>
<evidence type="ECO:0000313" key="3">
    <source>
        <dbReference type="EMBL" id="PTQ30480.1"/>
    </source>
</evidence>
<feature type="region of interest" description="Disordered" evidence="1">
    <location>
        <begin position="994"/>
        <end position="1019"/>
    </location>
</feature>
<feature type="compositionally biased region" description="Low complexity" evidence="1">
    <location>
        <begin position="157"/>
        <end position="176"/>
    </location>
</feature>
<feature type="region of interest" description="Disordered" evidence="1">
    <location>
        <begin position="1362"/>
        <end position="1491"/>
    </location>
</feature>
<feature type="compositionally biased region" description="Basic and acidic residues" evidence="1">
    <location>
        <begin position="1074"/>
        <end position="1085"/>
    </location>
</feature>
<feature type="compositionally biased region" description="Polar residues" evidence="1">
    <location>
        <begin position="1398"/>
        <end position="1417"/>
    </location>
</feature>
<feature type="compositionally biased region" description="Polar residues" evidence="1">
    <location>
        <begin position="1716"/>
        <end position="1735"/>
    </location>
</feature>
<feature type="region of interest" description="Disordered" evidence="1">
    <location>
        <begin position="1704"/>
        <end position="1877"/>
    </location>
</feature>
<feature type="compositionally biased region" description="Basic and acidic residues" evidence="1">
    <location>
        <begin position="1664"/>
        <end position="1680"/>
    </location>
</feature>
<dbReference type="Gramene" id="Mp5g02730.2">
    <property type="protein sequence ID" value="Mp5g02730.2.cds"/>
    <property type="gene ID" value="Mp5g02730"/>
</dbReference>
<feature type="signal peptide" evidence="2">
    <location>
        <begin position="1"/>
        <end position="19"/>
    </location>
</feature>
<feature type="compositionally biased region" description="Polar residues" evidence="1">
    <location>
        <begin position="1182"/>
        <end position="1194"/>
    </location>
</feature>
<accession>A0A2R6W9E6</accession>
<feature type="chain" id="PRO_5015356373" evidence="2">
    <location>
        <begin position="20"/>
        <end position="1877"/>
    </location>
</feature>
<feature type="region of interest" description="Disordered" evidence="1">
    <location>
        <begin position="1252"/>
        <end position="1285"/>
    </location>
</feature>
<dbReference type="PANTHER" id="PTHR33167">
    <property type="entry name" value="TRANSCRIPTION FACTOR, PUTATIVE (DUF863)-RELATED"/>
    <property type="match status" value="1"/>
</dbReference>
<name>A0A2R6W9E6_MARPO</name>
<feature type="region of interest" description="Disordered" evidence="1">
    <location>
        <begin position="1506"/>
        <end position="1571"/>
    </location>
</feature>
<feature type="compositionally biased region" description="Polar residues" evidence="1">
    <location>
        <begin position="606"/>
        <end position="621"/>
    </location>
</feature>
<feature type="region of interest" description="Disordered" evidence="1">
    <location>
        <begin position="555"/>
        <end position="631"/>
    </location>
</feature>
<keyword evidence="4" id="KW-1185">Reference proteome</keyword>
<feature type="compositionally biased region" description="Basic and acidic residues" evidence="1">
    <location>
        <begin position="1362"/>
        <end position="1373"/>
    </location>
</feature>
<reference evidence="4" key="1">
    <citation type="journal article" date="2017" name="Cell">
        <title>Insights into land plant evolution garnered from the Marchantia polymorpha genome.</title>
        <authorList>
            <person name="Bowman J.L."/>
            <person name="Kohchi T."/>
            <person name="Yamato K.T."/>
            <person name="Jenkins J."/>
            <person name="Shu S."/>
            <person name="Ishizaki K."/>
            <person name="Yamaoka S."/>
            <person name="Nishihama R."/>
            <person name="Nakamura Y."/>
            <person name="Berger F."/>
            <person name="Adam C."/>
            <person name="Aki S.S."/>
            <person name="Althoff F."/>
            <person name="Araki T."/>
            <person name="Arteaga-Vazquez M.A."/>
            <person name="Balasubrmanian S."/>
            <person name="Barry K."/>
            <person name="Bauer D."/>
            <person name="Boehm C.R."/>
            <person name="Briginshaw L."/>
            <person name="Caballero-Perez J."/>
            <person name="Catarino B."/>
            <person name="Chen F."/>
            <person name="Chiyoda S."/>
            <person name="Chovatia M."/>
            <person name="Davies K.M."/>
            <person name="Delmans M."/>
            <person name="Demura T."/>
            <person name="Dierschke T."/>
            <person name="Dolan L."/>
            <person name="Dorantes-Acosta A.E."/>
            <person name="Eklund D.M."/>
            <person name="Florent S.N."/>
            <person name="Flores-Sandoval E."/>
            <person name="Fujiyama A."/>
            <person name="Fukuzawa H."/>
            <person name="Galik B."/>
            <person name="Grimanelli D."/>
            <person name="Grimwood J."/>
            <person name="Grossniklaus U."/>
            <person name="Hamada T."/>
            <person name="Haseloff J."/>
            <person name="Hetherington A.J."/>
            <person name="Higo A."/>
            <person name="Hirakawa Y."/>
            <person name="Hundley H.N."/>
            <person name="Ikeda Y."/>
            <person name="Inoue K."/>
            <person name="Inoue S.I."/>
            <person name="Ishida S."/>
            <person name="Jia Q."/>
            <person name="Kakita M."/>
            <person name="Kanazawa T."/>
            <person name="Kawai Y."/>
            <person name="Kawashima T."/>
            <person name="Kennedy M."/>
            <person name="Kinose K."/>
            <person name="Kinoshita T."/>
            <person name="Kohara Y."/>
            <person name="Koide E."/>
            <person name="Komatsu K."/>
            <person name="Kopischke S."/>
            <person name="Kubo M."/>
            <person name="Kyozuka J."/>
            <person name="Lagercrantz U."/>
            <person name="Lin S.S."/>
            <person name="Lindquist E."/>
            <person name="Lipzen A.M."/>
            <person name="Lu C.W."/>
            <person name="De Luna E."/>
            <person name="Martienssen R.A."/>
            <person name="Minamino N."/>
            <person name="Mizutani M."/>
            <person name="Mizutani M."/>
            <person name="Mochizuki N."/>
            <person name="Monte I."/>
            <person name="Mosher R."/>
            <person name="Nagasaki H."/>
            <person name="Nakagami H."/>
            <person name="Naramoto S."/>
            <person name="Nishitani K."/>
            <person name="Ohtani M."/>
            <person name="Okamoto T."/>
            <person name="Okumura M."/>
            <person name="Phillips J."/>
            <person name="Pollak B."/>
            <person name="Reinders A."/>
            <person name="Rovekamp M."/>
            <person name="Sano R."/>
            <person name="Sawa S."/>
            <person name="Schmid M.W."/>
            <person name="Shirakawa M."/>
            <person name="Solano R."/>
            <person name="Spunde A."/>
            <person name="Suetsugu N."/>
            <person name="Sugano S."/>
            <person name="Sugiyama A."/>
            <person name="Sun R."/>
            <person name="Suzuki Y."/>
            <person name="Takenaka M."/>
            <person name="Takezawa D."/>
            <person name="Tomogane H."/>
            <person name="Tsuzuki M."/>
            <person name="Ueda T."/>
            <person name="Umeda M."/>
            <person name="Ward J.M."/>
            <person name="Watanabe Y."/>
            <person name="Yazaki K."/>
            <person name="Yokoyama R."/>
            <person name="Yoshitake Y."/>
            <person name="Yotsui I."/>
            <person name="Zachgo S."/>
            <person name="Schmutz J."/>
        </authorList>
    </citation>
    <scope>NUCLEOTIDE SEQUENCE [LARGE SCALE GENOMIC DNA]</scope>
    <source>
        <strain evidence="4">Tak-1</strain>
    </source>
</reference>
<feature type="compositionally biased region" description="Polar residues" evidence="1">
    <location>
        <begin position="1378"/>
        <end position="1387"/>
    </location>
</feature>
<feature type="compositionally biased region" description="Low complexity" evidence="1">
    <location>
        <begin position="1585"/>
        <end position="1596"/>
    </location>
</feature>
<protein>
    <submittedName>
        <fullName evidence="3">Uncharacterized protein</fullName>
    </submittedName>
</protein>
<evidence type="ECO:0000256" key="1">
    <source>
        <dbReference type="SAM" id="MobiDB-lite"/>
    </source>
</evidence>
<feature type="compositionally biased region" description="Basic and acidic residues" evidence="1">
    <location>
        <begin position="1609"/>
        <end position="1625"/>
    </location>
</feature>
<feature type="compositionally biased region" description="Polar residues" evidence="1">
    <location>
        <begin position="1259"/>
        <end position="1268"/>
    </location>
</feature>
<feature type="region of interest" description="Disordered" evidence="1">
    <location>
        <begin position="358"/>
        <end position="385"/>
    </location>
</feature>
<evidence type="ECO:0000313" key="4">
    <source>
        <dbReference type="Proteomes" id="UP000244005"/>
    </source>
</evidence>
<feature type="compositionally biased region" description="Polar residues" evidence="1">
    <location>
        <begin position="1089"/>
        <end position="1100"/>
    </location>
</feature>
<evidence type="ECO:0000256" key="2">
    <source>
        <dbReference type="SAM" id="SignalP"/>
    </source>
</evidence>
<proteinExistence type="predicted"/>
<organism evidence="3 4">
    <name type="scientific">Marchantia polymorpha</name>
    <name type="common">Common liverwort</name>
    <name type="synonym">Marchantia aquatica</name>
    <dbReference type="NCBI Taxonomy" id="3197"/>
    <lineage>
        <taxon>Eukaryota</taxon>
        <taxon>Viridiplantae</taxon>
        <taxon>Streptophyta</taxon>
        <taxon>Embryophyta</taxon>
        <taxon>Marchantiophyta</taxon>
        <taxon>Marchantiopsida</taxon>
        <taxon>Marchantiidae</taxon>
        <taxon>Marchantiales</taxon>
        <taxon>Marchantiaceae</taxon>
        <taxon>Marchantia</taxon>
    </lineage>
</organism>
<dbReference type="OrthoDB" id="1928288at2759"/>
<dbReference type="EMBL" id="KZ772796">
    <property type="protein sequence ID" value="PTQ30480.1"/>
    <property type="molecule type" value="Genomic_DNA"/>
</dbReference>